<dbReference type="AlphaFoldDB" id="A0A1B9IHS6"/>
<evidence type="ECO:0000313" key="2">
    <source>
        <dbReference type="Proteomes" id="UP000092583"/>
    </source>
</evidence>
<organism evidence="1 2">
    <name type="scientific">Kwoniella mangroviensis CBS 10435</name>
    <dbReference type="NCBI Taxonomy" id="1331196"/>
    <lineage>
        <taxon>Eukaryota</taxon>
        <taxon>Fungi</taxon>
        <taxon>Dikarya</taxon>
        <taxon>Basidiomycota</taxon>
        <taxon>Agaricomycotina</taxon>
        <taxon>Tremellomycetes</taxon>
        <taxon>Tremellales</taxon>
        <taxon>Cryptococcaceae</taxon>
        <taxon>Kwoniella</taxon>
    </lineage>
</organism>
<dbReference type="OrthoDB" id="10346811at2759"/>
<dbReference type="Proteomes" id="UP000092583">
    <property type="component" value="Unassembled WGS sequence"/>
</dbReference>
<reference evidence="1 2" key="1">
    <citation type="submission" date="2013-07" db="EMBL/GenBank/DDBJ databases">
        <title>The Genome Sequence of Kwoniella mangroviensis CBS10435.</title>
        <authorList>
            <consortium name="The Broad Institute Genome Sequencing Platform"/>
            <person name="Cuomo C."/>
            <person name="Litvintseva A."/>
            <person name="Chen Y."/>
            <person name="Heitman J."/>
            <person name="Sun S."/>
            <person name="Springer D."/>
            <person name="Dromer F."/>
            <person name="Young S.K."/>
            <person name="Zeng Q."/>
            <person name="Gargeya S."/>
            <person name="Fitzgerald M."/>
            <person name="Abouelleil A."/>
            <person name="Alvarado L."/>
            <person name="Berlin A.M."/>
            <person name="Chapman S.B."/>
            <person name="Dewar J."/>
            <person name="Goldberg J."/>
            <person name="Griggs A."/>
            <person name="Gujja S."/>
            <person name="Hansen M."/>
            <person name="Howarth C."/>
            <person name="Imamovic A."/>
            <person name="Larimer J."/>
            <person name="McCowan C."/>
            <person name="Murphy C."/>
            <person name="Pearson M."/>
            <person name="Priest M."/>
            <person name="Roberts A."/>
            <person name="Saif S."/>
            <person name="Shea T."/>
            <person name="Sykes S."/>
            <person name="Wortman J."/>
            <person name="Nusbaum C."/>
            <person name="Birren B."/>
        </authorList>
    </citation>
    <scope>NUCLEOTIDE SEQUENCE [LARGE SCALE GENOMIC DNA]</scope>
    <source>
        <strain evidence="1 2">CBS 10435</strain>
    </source>
</reference>
<reference evidence="2" key="2">
    <citation type="submission" date="2013-12" db="EMBL/GenBank/DDBJ databases">
        <title>Evolution of pathogenesis and genome organization in the Tremellales.</title>
        <authorList>
            <person name="Cuomo C."/>
            <person name="Litvintseva A."/>
            <person name="Heitman J."/>
            <person name="Chen Y."/>
            <person name="Sun S."/>
            <person name="Springer D."/>
            <person name="Dromer F."/>
            <person name="Young S."/>
            <person name="Zeng Q."/>
            <person name="Chapman S."/>
            <person name="Gujja S."/>
            <person name="Saif S."/>
            <person name="Birren B."/>
        </authorList>
    </citation>
    <scope>NUCLEOTIDE SEQUENCE [LARGE SCALE GENOMIC DNA]</scope>
    <source>
        <strain evidence="2">CBS 10435</strain>
    </source>
</reference>
<dbReference type="EMBL" id="KI669467">
    <property type="protein sequence ID" value="OCF55238.1"/>
    <property type="molecule type" value="Genomic_DNA"/>
</dbReference>
<sequence length="93" mass="10753">MGGNWYLEFSYTSKKNPKFYFAGPEWNQAVERALGTGQIDTVTYHTIGKNYVRFEKWSAWTAGEPRDKALQLIQNYVDNVEFVRSNDTANSFS</sequence>
<name>A0A1B9IHS6_9TREE</name>
<proteinExistence type="predicted"/>
<evidence type="ECO:0000313" key="1">
    <source>
        <dbReference type="EMBL" id="OCF55238.1"/>
    </source>
</evidence>
<keyword evidence="2" id="KW-1185">Reference proteome</keyword>
<accession>A0A1B9IHS6</accession>
<protein>
    <submittedName>
        <fullName evidence="1">Uncharacterized protein</fullName>
    </submittedName>
</protein>
<gene>
    <name evidence="1" type="ORF">L486_07351</name>
</gene>